<feature type="domain" description="N-acetyltransferase" evidence="5">
    <location>
        <begin position="149"/>
        <end position="300"/>
    </location>
</feature>
<dbReference type="EMBL" id="JBHSED010000035">
    <property type="protein sequence ID" value="MFC4304879.1"/>
    <property type="molecule type" value="Genomic_DNA"/>
</dbReference>
<feature type="compositionally biased region" description="Basic and acidic residues" evidence="3">
    <location>
        <begin position="123"/>
        <end position="142"/>
    </location>
</feature>
<dbReference type="InterPro" id="IPR050832">
    <property type="entry name" value="Bact_Acetyltransf"/>
</dbReference>
<evidence type="ECO:0000313" key="7">
    <source>
        <dbReference type="Proteomes" id="UP001595755"/>
    </source>
</evidence>
<keyword evidence="7" id="KW-1185">Reference proteome</keyword>
<organism evidence="6 7">
    <name type="scientific">Cohnella boryungensis</name>
    <dbReference type="NCBI Taxonomy" id="768479"/>
    <lineage>
        <taxon>Bacteria</taxon>
        <taxon>Bacillati</taxon>
        <taxon>Bacillota</taxon>
        <taxon>Bacilli</taxon>
        <taxon>Bacillales</taxon>
        <taxon>Paenibacillaceae</taxon>
        <taxon>Cohnella</taxon>
    </lineage>
</organism>
<evidence type="ECO:0000256" key="2">
    <source>
        <dbReference type="ARBA" id="ARBA00023315"/>
    </source>
</evidence>
<dbReference type="Gene3D" id="3.40.630.30">
    <property type="match status" value="1"/>
</dbReference>
<evidence type="ECO:0000313" key="6">
    <source>
        <dbReference type="EMBL" id="MFC4304879.1"/>
    </source>
</evidence>
<accession>A0ABV8SBC7</accession>
<name>A0ABV8SBC7_9BACL</name>
<dbReference type="EC" id="2.3.1.-" evidence="6"/>
<dbReference type="SUPFAM" id="SSF55729">
    <property type="entry name" value="Acyl-CoA N-acyltransferases (Nat)"/>
    <property type="match status" value="1"/>
</dbReference>
<comment type="caution">
    <text evidence="6">The sequence shown here is derived from an EMBL/GenBank/DDBJ whole genome shotgun (WGS) entry which is preliminary data.</text>
</comment>
<proteinExistence type="predicted"/>
<keyword evidence="4" id="KW-0812">Transmembrane</keyword>
<evidence type="ECO:0000256" key="3">
    <source>
        <dbReference type="SAM" id="MobiDB-lite"/>
    </source>
</evidence>
<protein>
    <submittedName>
        <fullName evidence="6">GNAT family N-acetyltransferase</fullName>
        <ecNumber evidence="6">2.3.1.-</ecNumber>
    </submittedName>
</protein>
<keyword evidence="4" id="KW-1133">Transmembrane helix</keyword>
<dbReference type="InterPro" id="IPR000182">
    <property type="entry name" value="GNAT_dom"/>
</dbReference>
<dbReference type="PROSITE" id="PS51186">
    <property type="entry name" value="GNAT"/>
    <property type="match status" value="1"/>
</dbReference>
<dbReference type="GO" id="GO:0016746">
    <property type="term" value="F:acyltransferase activity"/>
    <property type="evidence" value="ECO:0007669"/>
    <property type="project" value="UniProtKB-KW"/>
</dbReference>
<evidence type="ECO:0000259" key="5">
    <source>
        <dbReference type="PROSITE" id="PS51186"/>
    </source>
</evidence>
<sequence>MRFILLLKLVLFVFVMTMSFINTKDYSDFTANKILIIVFNITIPIISMLVLLWLINRRKHFPSLIVLFVVLWFSIDQIQFMLSIIIVLMYFLKQTRDYFRGETFADTSKSRAAGEGEASEGEDAVKAALKEPDEAPERPLAKLKKDPEITIREATPEDANTVYALMRMAFEEYRTATPPSSALDETEESIQEALADQSQFAVILFEEDTATAMVRYQYDGDAIYFFRLSVVPHRRRRGYARQLVKWIEKQGVTKGLKISRCKVRQSVQNNLVLYQNMGYEVTDQELIVRPAGTVKALTLEKKLWE</sequence>
<dbReference type="PANTHER" id="PTHR43877:SF2">
    <property type="entry name" value="AMINOALKYLPHOSPHONATE N-ACETYLTRANSFERASE-RELATED"/>
    <property type="match status" value="1"/>
</dbReference>
<dbReference type="PANTHER" id="PTHR43877">
    <property type="entry name" value="AMINOALKYLPHOSPHONATE N-ACETYLTRANSFERASE-RELATED-RELATED"/>
    <property type="match status" value="1"/>
</dbReference>
<dbReference type="Pfam" id="PF00583">
    <property type="entry name" value="Acetyltransf_1"/>
    <property type="match status" value="1"/>
</dbReference>
<evidence type="ECO:0000256" key="1">
    <source>
        <dbReference type="ARBA" id="ARBA00022679"/>
    </source>
</evidence>
<dbReference type="Proteomes" id="UP001595755">
    <property type="component" value="Unassembled WGS sequence"/>
</dbReference>
<keyword evidence="1 6" id="KW-0808">Transferase</keyword>
<feature type="region of interest" description="Disordered" evidence="3">
    <location>
        <begin position="110"/>
        <end position="142"/>
    </location>
</feature>
<evidence type="ECO:0000256" key="4">
    <source>
        <dbReference type="SAM" id="Phobius"/>
    </source>
</evidence>
<dbReference type="InterPro" id="IPR016181">
    <property type="entry name" value="Acyl_CoA_acyltransferase"/>
</dbReference>
<keyword evidence="2 6" id="KW-0012">Acyltransferase</keyword>
<reference evidence="7" key="1">
    <citation type="journal article" date="2019" name="Int. J. Syst. Evol. Microbiol.">
        <title>The Global Catalogue of Microorganisms (GCM) 10K type strain sequencing project: providing services to taxonomists for standard genome sequencing and annotation.</title>
        <authorList>
            <consortium name="The Broad Institute Genomics Platform"/>
            <consortium name="The Broad Institute Genome Sequencing Center for Infectious Disease"/>
            <person name="Wu L."/>
            <person name="Ma J."/>
        </authorList>
    </citation>
    <scope>NUCLEOTIDE SEQUENCE [LARGE SCALE GENOMIC DNA]</scope>
    <source>
        <strain evidence="7">CGMCC 4.1641</strain>
    </source>
</reference>
<dbReference type="CDD" id="cd04301">
    <property type="entry name" value="NAT_SF"/>
    <property type="match status" value="1"/>
</dbReference>
<keyword evidence="4" id="KW-0472">Membrane</keyword>
<gene>
    <name evidence="6" type="ORF">ACFO1S_15725</name>
</gene>
<feature type="transmembrane region" description="Helical" evidence="4">
    <location>
        <begin position="35"/>
        <end position="55"/>
    </location>
</feature>
<feature type="transmembrane region" description="Helical" evidence="4">
    <location>
        <begin position="64"/>
        <end position="92"/>
    </location>
</feature>